<dbReference type="PANTHER" id="PTHR11178:SF51">
    <property type="entry name" value="FE_S BIOGENESIS PROTEIN NFUA"/>
    <property type="match status" value="1"/>
</dbReference>
<dbReference type="InterPro" id="IPR034904">
    <property type="entry name" value="FSCA_dom_sf"/>
</dbReference>
<dbReference type="GO" id="GO:0016226">
    <property type="term" value="P:iron-sulfur cluster assembly"/>
    <property type="evidence" value="ECO:0007669"/>
    <property type="project" value="InterPro"/>
</dbReference>
<dbReference type="InterPro" id="IPR001075">
    <property type="entry name" value="NIF_FeS_clus_asmbl_NifU_C"/>
</dbReference>
<evidence type="ECO:0000313" key="2">
    <source>
        <dbReference type="EMBL" id="KUG25792.1"/>
    </source>
</evidence>
<accession>A0A0W8FY23</accession>
<protein>
    <submittedName>
        <fullName evidence="2">Nitrogen-fixing nifu, c-terminal</fullName>
    </submittedName>
</protein>
<dbReference type="SUPFAM" id="SSF117916">
    <property type="entry name" value="Fe-S cluster assembly (FSCA) domain-like"/>
    <property type="match status" value="1"/>
</dbReference>
<dbReference type="GO" id="GO:0005506">
    <property type="term" value="F:iron ion binding"/>
    <property type="evidence" value="ECO:0007669"/>
    <property type="project" value="InterPro"/>
</dbReference>
<dbReference type="EMBL" id="LNQE01000599">
    <property type="protein sequence ID" value="KUG25792.1"/>
    <property type="molecule type" value="Genomic_DNA"/>
</dbReference>
<dbReference type="AlphaFoldDB" id="A0A0W8FY23"/>
<sequence>MDKTLHNRVQNALETIRPYLKADGGDVELVQITDEGIVEVKLTGACTNCPMSSMTLRAGVERALIREVPGIRRVEAVS</sequence>
<dbReference type="Gene3D" id="3.30.300.130">
    <property type="entry name" value="Fe-S cluster assembly (FSCA)"/>
    <property type="match status" value="1"/>
</dbReference>
<comment type="caution">
    <text evidence="2">The sequence shown here is derived from an EMBL/GenBank/DDBJ whole genome shotgun (WGS) entry which is preliminary data.</text>
</comment>
<proteinExistence type="predicted"/>
<gene>
    <name evidence="2" type="ORF">ASZ90_004375</name>
</gene>
<dbReference type="PANTHER" id="PTHR11178">
    <property type="entry name" value="IRON-SULFUR CLUSTER SCAFFOLD PROTEIN NFU-RELATED"/>
    <property type="match status" value="1"/>
</dbReference>
<evidence type="ECO:0000259" key="1">
    <source>
        <dbReference type="Pfam" id="PF01106"/>
    </source>
</evidence>
<organism evidence="2">
    <name type="scientific">hydrocarbon metagenome</name>
    <dbReference type="NCBI Taxonomy" id="938273"/>
    <lineage>
        <taxon>unclassified sequences</taxon>
        <taxon>metagenomes</taxon>
        <taxon>ecological metagenomes</taxon>
    </lineage>
</organism>
<name>A0A0W8FY23_9ZZZZ</name>
<dbReference type="GO" id="GO:0051536">
    <property type="term" value="F:iron-sulfur cluster binding"/>
    <property type="evidence" value="ECO:0007669"/>
    <property type="project" value="InterPro"/>
</dbReference>
<dbReference type="Pfam" id="PF01106">
    <property type="entry name" value="NifU"/>
    <property type="match status" value="1"/>
</dbReference>
<reference evidence="2" key="1">
    <citation type="journal article" date="2015" name="Proc. Natl. Acad. Sci. U.S.A.">
        <title>Networks of energetic and metabolic interactions define dynamics in microbial communities.</title>
        <authorList>
            <person name="Embree M."/>
            <person name="Liu J.K."/>
            <person name="Al-Bassam M.M."/>
            <person name="Zengler K."/>
        </authorList>
    </citation>
    <scope>NUCLEOTIDE SEQUENCE</scope>
</reference>
<feature type="domain" description="NIF system FeS cluster assembly NifU C-terminal" evidence="1">
    <location>
        <begin position="9"/>
        <end position="75"/>
    </location>
</feature>